<protein>
    <submittedName>
        <fullName evidence="1">Uncharacterized protein</fullName>
    </submittedName>
</protein>
<gene>
    <name evidence="1" type="ORF">OPT61_g1881</name>
</gene>
<dbReference type="EMBL" id="JAPHNI010000080">
    <property type="protein sequence ID" value="KAJ8116748.1"/>
    <property type="molecule type" value="Genomic_DNA"/>
</dbReference>
<reference evidence="1" key="1">
    <citation type="submission" date="2022-11" db="EMBL/GenBank/DDBJ databases">
        <title>Genome Sequence of Boeremia exigua.</title>
        <authorList>
            <person name="Buettner E."/>
        </authorList>
    </citation>
    <scope>NUCLEOTIDE SEQUENCE</scope>
    <source>
        <strain evidence="1">CU02</strain>
    </source>
</reference>
<comment type="caution">
    <text evidence="1">The sequence shown here is derived from an EMBL/GenBank/DDBJ whole genome shotgun (WGS) entry which is preliminary data.</text>
</comment>
<organism evidence="1 2">
    <name type="scientific">Boeremia exigua</name>
    <dbReference type="NCBI Taxonomy" id="749465"/>
    <lineage>
        <taxon>Eukaryota</taxon>
        <taxon>Fungi</taxon>
        <taxon>Dikarya</taxon>
        <taxon>Ascomycota</taxon>
        <taxon>Pezizomycotina</taxon>
        <taxon>Dothideomycetes</taxon>
        <taxon>Pleosporomycetidae</taxon>
        <taxon>Pleosporales</taxon>
        <taxon>Pleosporineae</taxon>
        <taxon>Didymellaceae</taxon>
        <taxon>Boeremia</taxon>
    </lineage>
</organism>
<keyword evidence="2" id="KW-1185">Reference proteome</keyword>
<evidence type="ECO:0000313" key="2">
    <source>
        <dbReference type="Proteomes" id="UP001153331"/>
    </source>
</evidence>
<dbReference type="Proteomes" id="UP001153331">
    <property type="component" value="Unassembled WGS sequence"/>
</dbReference>
<accession>A0ACC2INF8</accession>
<proteinExistence type="predicted"/>
<sequence length="1625" mass="179243">MSANPATVSKLSLPATTHSHVVTRSLPTSTPTAPALPRLTPPITHNQLNNLPHRPYMARYVVEVTAGGQTASLLVVLSPSHLCSVLVDTVRTRLPTIASRLGLATTNDLHISLHLDSDTGPLIDVEDLLSDALPDAKETVYAVIGQTQAQPTDTKLQSQLPSQVEKSLQLRVVTPELAHEHNHVESIAPITRPLPLSATLSELRAAVCQHLSVPIGDESLQDFGCNCSAARQIDSNATLTERGASGSDALHTLVIVYENNKVATIPTQEPTLAFIQRAARDQLQDETTGKLLCPIGGVNDSSLQDGSSGRYLKLPVLAVCSHQSHRRSREHDETDSESDSDSDAAIDDRGLTLDLHTSECPIDITVHNKNLSIADAGLHDCAINGVLTIFAVRRVYSTNMDHGAGNAHVGKAAIFQKQHAWEHPLGQSERGLANLLSTLRRFADIASGSNMEEEEQDAVLRVLHLMTRFPPAVRTAYVLMRGETPQPSECAALSQCLYEILKEVVPLATVQNDARRFFEGTRLLFGLILGKAKKLRVSSSSGNTSLPYTTMRVHDLRNTITMQPVQGPTIQSKAGLIDTGFYDAFAEDGVLTWINSNDTAKVPSIDRTLARVAMLAGGRRAKMVTFNSDAVAFNARYPDKNISTVVAHAEVSNLQYLATMCSSNHLSVIPPADLPSSSPPVLTLDRQGFLSVYVGREACGVAGRDILMFRPLSSEEAVDVSIITQLLVPILARRNADGTVVFEAYGSQHREIKDPDEAVVVCVDLSTSMNLRCGFTDVEENEDADASINRASHAAAPATVPPQVEHPGGERLALDELKEYLLSHSSFEDMLAIVRAGSGEQYHQRNARKVLKILGQLDQQHITAKTRELEDARRRATSSFYRGQVATSERDLTALSNRLARMEHFADPLCAFLTYRAENAGSLPEPEIWRPGAAAPTVAAPQSPAYTGPSFNLPSELLCPISNEIMEDPVMTVDNFTYERKNIERWFHTKNTSPLTNIKLASLDLRFDAQTKQRIDAYVQGQDIYDINPATTVQAVSIKSPLDSHTMLLPRALKLKSLNAALPYSSTLSLETSILPAIDVFITPLESTTSSSNVRTSDMCLIKVYSARNYSTPVCSYWEPKGATKTLASVVFRYYRHRFSQDVYFPVVAPFTIWHNLHDIGDDHTRGHTTVHWEPLSQFLNPRNATGSVNAESMIDASDLSEGSRVAPTNGPLVLKLSLGSAPLLKAHQRRTLSRLDVLKQMFDAFVNRLLAYNFQTHVGLVTFGTTASVSQNITHAIENFRHQLNNMVAEGDTAIWDSIALAMDQLQQYASRYPKATLRIICISDGEDNKSTRRVHDLASQLAGCNIVVDSFCLGNTENTDLQVLSYMTGGYKFEPSSLEEAMAICEMEPVLSLLERPAAELPHSSSRHAGNPLYRFQQAKRSITIDQATRDRFPQRKVHPQLAGSFVELTNFARQVSQARSDGNLRLSRIHTEMRNCGALTHPHYDIYICEENFGFWKIVMQGPPESTYAGGTFLLYVEMGEDYPMSPPKARFVTPVYHPNINRHGRICHSIFDRNWTVDTTTKDLIDTIYSLLLVPEFSDPINTVVTLNYHWDEVQFKEEAQRDIGKHATKSRAEWRVEIVG</sequence>
<name>A0ACC2INF8_9PLEO</name>
<evidence type="ECO:0000313" key="1">
    <source>
        <dbReference type="EMBL" id="KAJ8116748.1"/>
    </source>
</evidence>